<sequence length="34" mass="3932">MCSILRFKASTFSVKQRNTLAHGKGYGRTKERMQ</sequence>
<name>A0A0A9BSX7_ARUDO</name>
<organism evidence="1">
    <name type="scientific">Arundo donax</name>
    <name type="common">Giant reed</name>
    <name type="synonym">Donax arundinaceus</name>
    <dbReference type="NCBI Taxonomy" id="35708"/>
    <lineage>
        <taxon>Eukaryota</taxon>
        <taxon>Viridiplantae</taxon>
        <taxon>Streptophyta</taxon>
        <taxon>Embryophyta</taxon>
        <taxon>Tracheophyta</taxon>
        <taxon>Spermatophyta</taxon>
        <taxon>Magnoliopsida</taxon>
        <taxon>Liliopsida</taxon>
        <taxon>Poales</taxon>
        <taxon>Poaceae</taxon>
        <taxon>PACMAD clade</taxon>
        <taxon>Arundinoideae</taxon>
        <taxon>Arundineae</taxon>
        <taxon>Arundo</taxon>
    </lineage>
</organism>
<dbReference type="AlphaFoldDB" id="A0A0A9BSX7"/>
<accession>A0A0A9BSX7</accession>
<reference evidence="1" key="1">
    <citation type="submission" date="2014-09" db="EMBL/GenBank/DDBJ databases">
        <authorList>
            <person name="Magalhaes I.L.F."/>
            <person name="Oliveira U."/>
            <person name="Santos F.R."/>
            <person name="Vidigal T.H.D.A."/>
            <person name="Brescovit A.D."/>
            <person name="Santos A.J."/>
        </authorList>
    </citation>
    <scope>NUCLEOTIDE SEQUENCE</scope>
    <source>
        <tissue evidence="1">Shoot tissue taken approximately 20 cm above the soil surface</tissue>
    </source>
</reference>
<proteinExistence type="predicted"/>
<reference evidence="1" key="2">
    <citation type="journal article" date="2015" name="Data Brief">
        <title>Shoot transcriptome of the giant reed, Arundo donax.</title>
        <authorList>
            <person name="Barrero R.A."/>
            <person name="Guerrero F.D."/>
            <person name="Moolhuijzen P."/>
            <person name="Goolsby J.A."/>
            <person name="Tidwell J."/>
            <person name="Bellgard S.E."/>
            <person name="Bellgard M.I."/>
        </authorList>
    </citation>
    <scope>NUCLEOTIDE SEQUENCE</scope>
    <source>
        <tissue evidence="1">Shoot tissue taken approximately 20 cm above the soil surface</tissue>
    </source>
</reference>
<evidence type="ECO:0000313" key="1">
    <source>
        <dbReference type="EMBL" id="JAD65313.1"/>
    </source>
</evidence>
<dbReference type="EMBL" id="GBRH01232582">
    <property type="protein sequence ID" value="JAD65313.1"/>
    <property type="molecule type" value="Transcribed_RNA"/>
</dbReference>
<protein>
    <submittedName>
        <fullName evidence="1">Uncharacterized protein</fullName>
    </submittedName>
</protein>